<dbReference type="SUPFAM" id="SSF47986">
    <property type="entry name" value="DEATH domain"/>
    <property type="match status" value="1"/>
</dbReference>
<keyword evidence="4" id="KW-1185">Reference proteome</keyword>
<accession>A0A7R8X2V6</accession>
<feature type="domain" description="CARD" evidence="2">
    <location>
        <begin position="18"/>
        <end position="108"/>
    </location>
</feature>
<sequence>MTASETQIQISLSSTEATQERDMSHAADATARTAEDFESIDLDEVFEDLRDAGIFTRREFLDVAKGTPSEKNLFLLERFPRKGDDAFPTLLEILRKRGYQQLASKLSRGACPDGVCPNAWFFLKSLICGLGQKEEEYKSGIPPLPPELTPMEEGASRTPVVKFRTPRRLGRIPQPEIWRRLKDLLGDAGIPETRSLPENVPMLQDLEDGLRNRSRDDEERYLQMLMTLLRLSLEDVAEELKQATVECPEAEAGKIDGTLRHKFPEFVAGPGLQVGYRCGPTTLHEAYRPVRYDGRGMFRSAKRPGGSRGWRHPASSRRRVNAAARRENLVSGPQMSDSTATVLQSPHETAEALEMRPSISFPNRRESEFVLEPDPEKLLHPFQSGHPNPVGSIPQATARRETTEQPKTIGEREEGGEDARDCPQLRVS</sequence>
<feature type="compositionally biased region" description="Polar residues" evidence="1">
    <location>
        <begin position="1"/>
        <end position="17"/>
    </location>
</feature>
<feature type="region of interest" description="Disordered" evidence="1">
    <location>
        <begin position="369"/>
        <end position="428"/>
    </location>
</feature>
<evidence type="ECO:0000256" key="1">
    <source>
        <dbReference type="SAM" id="MobiDB-lite"/>
    </source>
</evidence>
<feature type="compositionally biased region" description="Basic and acidic residues" evidence="1">
    <location>
        <begin position="398"/>
        <end position="428"/>
    </location>
</feature>
<feature type="region of interest" description="Disordered" evidence="1">
    <location>
        <begin position="298"/>
        <end position="321"/>
    </location>
</feature>
<dbReference type="Proteomes" id="UP000677054">
    <property type="component" value="Unassembled WGS sequence"/>
</dbReference>
<name>A0A7R8X2V6_9CRUS</name>
<dbReference type="EMBL" id="CAJPEV010000352">
    <property type="protein sequence ID" value="CAG0884332.1"/>
    <property type="molecule type" value="Genomic_DNA"/>
</dbReference>
<protein>
    <recommendedName>
        <fullName evidence="2">CARD domain-containing protein</fullName>
    </recommendedName>
</protein>
<evidence type="ECO:0000313" key="3">
    <source>
        <dbReference type="EMBL" id="CAD7243007.1"/>
    </source>
</evidence>
<evidence type="ECO:0000259" key="2">
    <source>
        <dbReference type="SMART" id="SM00114"/>
    </source>
</evidence>
<gene>
    <name evidence="3" type="ORF">DSTB1V02_LOCUS2945</name>
</gene>
<organism evidence="3">
    <name type="scientific">Darwinula stevensoni</name>
    <dbReference type="NCBI Taxonomy" id="69355"/>
    <lineage>
        <taxon>Eukaryota</taxon>
        <taxon>Metazoa</taxon>
        <taxon>Ecdysozoa</taxon>
        <taxon>Arthropoda</taxon>
        <taxon>Crustacea</taxon>
        <taxon>Oligostraca</taxon>
        <taxon>Ostracoda</taxon>
        <taxon>Podocopa</taxon>
        <taxon>Podocopida</taxon>
        <taxon>Darwinulocopina</taxon>
        <taxon>Darwinuloidea</taxon>
        <taxon>Darwinulidae</taxon>
        <taxon>Darwinula</taxon>
    </lineage>
</organism>
<feature type="region of interest" description="Disordered" evidence="1">
    <location>
        <begin position="1"/>
        <end position="30"/>
    </location>
</feature>
<feature type="compositionally biased region" description="Basic residues" evidence="1">
    <location>
        <begin position="309"/>
        <end position="320"/>
    </location>
</feature>
<evidence type="ECO:0000313" key="4">
    <source>
        <dbReference type="Proteomes" id="UP000677054"/>
    </source>
</evidence>
<reference evidence="3" key="1">
    <citation type="submission" date="2020-11" db="EMBL/GenBank/DDBJ databases">
        <authorList>
            <person name="Tran Van P."/>
        </authorList>
    </citation>
    <scope>NUCLEOTIDE SEQUENCE</scope>
</reference>
<dbReference type="EMBL" id="LR899869">
    <property type="protein sequence ID" value="CAD7243007.1"/>
    <property type="molecule type" value="Genomic_DNA"/>
</dbReference>
<dbReference type="CDD" id="cd01671">
    <property type="entry name" value="CARD"/>
    <property type="match status" value="1"/>
</dbReference>
<dbReference type="Pfam" id="PF00619">
    <property type="entry name" value="CARD"/>
    <property type="match status" value="1"/>
</dbReference>
<dbReference type="SMART" id="SM00114">
    <property type="entry name" value="CARD"/>
    <property type="match status" value="1"/>
</dbReference>
<dbReference type="InterPro" id="IPR001315">
    <property type="entry name" value="CARD"/>
</dbReference>
<dbReference type="Gene3D" id="1.10.533.10">
    <property type="entry name" value="Death Domain, Fas"/>
    <property type="match status" value="1"/>
</dbReference>
<dbReference type="AlphaFoldDB" id="A0A7R8X2V6"/>
<feature type="compositionally biased region" description="Basic and acidic residues" evidence="1">
    <location>
        <begin position="369"/>
        <end position="379"/>
    </location>
</feature>
<dbReference type="InterPro" id="IPR011029">
    <property type="entry name" value="DEATH-like_dom_sf"/>
</dbReference>
<dbReference type="GO" id="GO:0042981">
    <property type="term" value="P:regulation of apoptotic process"/>
    <property type="evidence" value="ECO:0007669"/>
    <property type="project" value="InterPro"/>
</dbReference>
<proteinExistence type="predicted"/>